<dbReference type="EMBL" id="LVLJ01001979">
    <property type="protein sequence ID" value="OAE27112.1"/>
    <property type="molecule type" value="Genomic_DNA"/>
</dbReference>
<evidence type="ECO:0000256" key="1">
    <source>
        <dbReference type="PROSITE-ProRule" id="PRU00117"/>
    </source>
</evidence>
<evidence type="ECO:0000313" key="4">
    <source>
        <dbReference type="EMBL" id="OAE27112.1"/>
    </source>
</evidence>
<feature type="compositionally biased region" description="Acidic residues" evidence="2">
    <location>
        <begin position="1"/>
        <end position="11"/>
    </location>
</feature>
<dbReference type="InterPro" id="IPR004088">
    <property type="entry name" value="KH_dom_type_1"/>
</dbReference>
<dbReference type="InterPro" id="IPR004087">
    <property type="entry name" value="KH_dom"/>
</dbReference>
<protein>
    <recommendedName>
        <fullName evidence="3">K Homology domain-containing protein</fullName>
    </recommendedName>
</protein>
<dbReference type="Gene3D" id="3.30.1370.10">
    <property type="entry name" value="K Homology domain, type 1"/>
    <property type="match status" value="1"/>
</dbReference>
<dbReference type="PANTHER" id="PTHR34210">
    <property type="entry name" value="OS01G0252900 PROTEIN"/>
    <property type="match status" value="1"/>
</dbReference>
<evidence type="ECO:0000313" key="5">
    <source>
        <dbReference type="Proteomes" id="UP000077202"/>
    </source>
</evidence>
<feature type="region of interest" description="Disordered" evidence="2">
    <location>
        <begin position="275"/>
        <end position="301"/>
    </location>
</feature>
<feature type="domain" description="K Homology" evidence="3">
    <location>
        <begin position="199"/>
        <end position="272"/>
    </location>
</feature>
<proteinExistence type="predicted"/>
<feature type="region of interest" description="Disordered" evidence="2">
    <location>
        <begin position="362"/>
        <end position="431"/>
    </location>
</feature>
<keyword evidence="5" id="KW-1185">Reference proteome</keyword>
<dbReference type="SUPFAM" id="SSF54791">
    <property type="entry name" value="Eukaryotic type KH-domain (KH-domain type I)"/>
    <property type="match status" value="1"/>
</dbReference>
<name>A0A176W3N1_MARPO</name>
<gene>
    <name evidence="4" type="ORF">AXG93_829s1130</name>
</gene>
<dbReference type="SMART" id="SM00322">
    <property type="entry name" value="KH"/>
    <property type="match status" value="1"/>
</dbReference>
<dbReference type="PROSITE" id="PS50084">
    <property type="entry name" value="KH_TYPE_1"/>
    <property type="match status" value="1"/>
</dbReference>
<dbReference type="InterPro" id="IPR036612">
    <property type="entry name" value="KH_dom_type_1_sf"/>
</dbReference>
<feature type="compositionally biased region" description="Polar residues" evidence="2">
    <location>
        <begin position="362"/>
        <end position="371"/>
    </location>
</feature>
<dbReference type="PANTHER" id="PTHR34210:SF3">
    <property type="entry name" value="CCHC-TYPE DOMAIN-CONTAINING PROTEIN"/>
    <property type="match status" value="1"/>
</dbReference>
<evidence type="ECO:0000259" key="3">
    <source>
        <dbReference type="SMART" id="SM00322"/>
    </source>
</evidence>
<feature type="compositionally biased region" description="Basic and acidic residues" evidence="2">
    <location>
        <begin position="28"/>
        <end position="38"/>
    </location>
</feature>
<sequence length="485" mass="52892">MADSQDDDRDEEWFKEVYGREYTGPPRPSRDNPRDDSKVKKRPGANASVDHAGDGSDEEDEPRDPNAVPTDFTSREAKVWEAKAKAVERNWKRRKEEELTCRICGEVGHFAQLSADDMDCVVNTSSTGLVSTYADGVELSLSFGPNLGDLTLRTLFCIHGQFLADLGGVKYSRPAAFRLSSPNRIEGCPTTLGGNRKPGEVIERIPLRDKRLKPRIIGTGGAVIQGIEKDTGCRLKLEDNLATGNGAFYVRISGPDRITVIKAVEVVNKLVEQVEDEWKQPPPPPMRRPHGGGGGGGGSYRGSNVNPLIAAQMQHIAVQRLQHAAPNLGPLGPPPPMDEDKRTIEHIASQLEARRQWEAVSGSTQNLNGSGASPPFSYKDGRGASGGGSLSSYSGKGSGSEGGYYHNKNMDNGPYQSGGGSLPEHEQDLDGGYEEKGLHAQTLEELEQRFLQETMELTKDQNVEEDKEKAKHREVHLNPVVIGLH</sequence>
<feature type="region of interest" description="Disordered" evidence="2">
    <location>
        <begin position="1"/>
        <end position="74"/>
    </location>
</feature>
<reference evidence="4" key="1">
    <citation type="submission" date="2016-03" db="EMBL/GenBank/DDBJ databases">
        <title>Mechanisms controlling the formation of the plant cell surface in tip-growing cells are functionally conserved among land plants.</title>
        <authorList>
            <person name="Honkanen S."/>
            <person name="Jones V.A."/>
            <person name="Morieri G."/>
            <person name="Champion C."/>
            <person name="Hetherington A.J."/>
            <person name="Kelly S."/>
            <person name="Saint-Marcoux D."/>
            <person name="Proust H."/>
            <person name="Prescott H."/>
            <person name="Dolan L."/>
        </authorList>
    </citation>
    <scope>NUCLEOTIDE SEQUENCE [LARGE SCALE GENOMIC DNA]</scope>
    <source>
        <tissue evidence="4">Whole gametophyte</tissue>
    </source>
</reference>
<dbReference type="AlphaFoldDB" id="A0A176W3N1"/>
<accession>A0A176W3N1</accession>
<dbReference type="Pfam" id="PF00013">
    <property type="entry name" value="KH_1"/>
    <property type="match status" value="1"/>
</dbReference>
<dbReference type="GO" id="GO:0003723">
    <property type="term" value="F:RNA binding"/>
    <property type="evidence" value="ECO:0007669"/>
    <property type="project" value="UniProtKB-UniRule"/>
</dbReference>
<comment type="caution">
    <text evidence="4">The sequence shown here is derived from an EMBL/GenBank/DDBJ whole genome shotgun (WGS) entry which is preliminary data.</text>
</comment>
<feature type="compositionally biased region" description="Gly residues" evidence="2">
    <location>
        <begin position="291"/>
        <end position="300"/>
    </location>
</feature>
<keyword evidence="1" id="KW-0694">RNA-binding</keyword>
<organism evidence="4 5">
    <name type="scientific">Marchantia polymorpha subsp. ruderalis</name>
    <dbReference type="NCBI Taxonomy" id="1480154"/>
    <lineage>
        <taxon>Eukaryota</taxon>
        <taxon>Viridiplantae</taxon>
        <taxon>Streptophyta</taxon>
        <taxon>Embryophyta</taxon>
        <taxon>Marchantiophyta</taxon>
        <taxon>Marchantiopsida</taxon>
        <taxon>Marchantiidae</taxon>
        <taxon>Marchantiales</taxon>
        <taxon>Marchantiaceae</taxon>
        <taxon>Marchantia</taxon>
    </lineage>
</organism>
<evidence type="ECO:0000256" key="2">
    <source>
        <dbReference type="SAM" id="MobiDB-lite"/>
    </source>
</evidence>
<dbReference type="Proteomes" id="UP000077202">
    <property type="component" value="Unassembled WGS sequence"/>
</dbReference>